<dbReference type="EMBL" id="JBHSPA010000016">
    <property type="protein sequence ID" value="MFC5824740.1"/>
    <property type="molecule type" value="Genomic_DNA"/>
</dbReference>
<keyword evidence="1" id="KW-0732">Signal</keyword>
<name>A0ABW1CJA4_9ACTN</name>
<evidence type="ECO:0000256" key="1">
    <source>
        <dbReference type="SAM" id="SignalP"/>
    </source>
</evidence>
<evidence type="ECO:0000313" key="3">
    <source>
        <dbReference type="Proteomes" id="UP001596058"/>
    </source>
</evidence>
<proteinExistence type="predicted"/>
<dbReference type="RefSeq" id="WP_379514261.1">
    <property type="nucleotide sequence ID" value="NZ_JBHSPA010000016.1"/>
</dbReference>
<sequence length="242" mass="25983">MRVTAWQAGTFAAVIVMSVSAGCEDPPAPRANCGVVVDTTKYAKYPTAKELIDQHLVAFGRTCSWAGFAAITGNSVGTPCQRPSLGLLATGEENPKDNPRVAQQIRERRLGEFYRHASYLLEKCEDPTPDSDVLGGLRVIGERLRGAPDRTAPVKIIIFSDLMNNKGALQLQKGSFASARVRAAKVRKLLDAGLLPMLAGKPTITVHGFNLLSETEGPRVTQLEQVWRAIFAAGGAGQVSLL</sequence>
<organism evidence="2 3">
    <name type="scientific">Nonomuraea insulae</name>
    <dbReference type="NCBI Taxonomy" id="1616787"/>
    <lineage>
        <taxon>Bacteria</taxon>
        <taxon>Bacillati</taxon>
        <taxon>Actinomycetota</taxon>
        <taxon>Actinomycetes</taxon>
        <taxon>Streptosporangiales</taxon>
        <taxon>Streptosporangiaceae</taxon>
        <taxon>Nonomuraea</taxon>
    </lineage>
</organism>
<gene>
    <name evidence="2" type="ORF">ACFPZ3_12850</name>
</gene>
<evidence type="ECO:0000313" key="2">
    <source>
        <dbReference type="EMBL" id="MFC5824740.1"/>
    </source>
</evidence>
<keyword evidence="3" id="KW-1185">Reference proteome</keyword>
<reference evidence="3" key="1">
    <citation type="journal article" date="2019" name="Int. J. Syst. Evol. Microbiol.">
        <title>The Global Catalogue of Microorganisms (GCM) 10K type strain sequencing project: providing services to taxonomists for standard genome sequencing and annotation.</title>
        <authorList>
            <consortium name="The Broad Institute Genomics Platform"/>
            <consortium name="The Broad Institute Genome Sequencing Center for Infectious Disease"/>
            <person name="Wu L."/>
            <person name="Ma J."/>
        </authorList>
    </citation>
    <scope>NUCLEOTIDE SEQUENCE [LARGE SCALE GENOMIC DNA]</scope>
    <source>
        <strain evidence="3">CCUG 53903</strain>
    </source>
</reference>
<accession>A0ABW1CJA4</accession>
<dbReference type="Proteomes" id="UP001596058">
    <property type="component" value="Unassembled WGS sequence"/>
</dbReference>
<protein>
    <submittedName>
        <fullName evidence="2">Uncharacterized protein</fullName>
    </submittedName>
</protein>
<feature type="signal peptide" evidence="1">
    <location>
        <begin position="1"/>
        <end position="21"/>
    </location>
</feature>
<dbReference type="PROSITE" id="PS51257">
    <property type="entry name" value="PROKAR_LIPOPROTEIN"/>
    <property type="match status" value="1"/>
</dbReference>
<comment type="caution">
    <text evidence="2">The sequence shown here is derived from an EMBL/GenBank/DDBJ whole genome shotgun (WGS) entry which is preliminary data.</text>
</comment>
<feature type="chain" id="PRO_5045967734" evidence="1">
    <location>
        <begin position="22"/>
        <end position="242"/>
    </location>
</feature>